<dbReference type="EMBL" id="RXIC02000024">
    <property type="protein sequence ID" value="KAB1211436.1"/>
    <property type="molecule type" value="Genomic_DNA"/>
</dbReference>
<proteinExistence type="predicted"/>
<keyword evidence="1" id="KW-1133">Transmembrane helix</keyword>
<evidence type="ECO:0000256" key="1">
    <source>
        <dbReference type="SAM" id="Phobius"/>
    </source>
</evidence>
<evidence type="ECO:0000313" key="3">
    <source>
        <dbReference type="Proteomes" id="UP000516437"/>
    </source>
</evidence>
<dbReference type="InterPro" id="IPR010530">
    <property type="entry name" value="B12D"/>
</dbReference>
<dbReference type="Pfam" id="PF06522">
    <property type="entry name" value="B12D"/>
    <property type="match status" value="1"/>
</dbReference>
<organism evidence="2 3">
    <name type="scientific">Morella rubra</name>
    <name type="common">Chinese bayberry</name>
    <dbReference type="NCBI Taxonomy" id="262757"/>
    <lineage>
        <taxon>Eukaryota</taxon>
        <taxon>Viridiplantae</taxon>
        <taxon>Streptophyta</taxon>
        <taxon>Embryophyta</taxon>
        <taxon>Tracheophyta</taxon>
        <taxon>Spermatophyta</taxon>
        <taxon>Magnoliopsida</taxon>
        <taxon>eudicotyledons</taxon>
        <taxon>Gunneridae</taxon>
        <taxon>Pentapetalae</taxon>
        <taxon>rosids</taxon>
        <taxon>fabids</taxon>
        <taxon>Fagales</taxon>
        <taxon>Myricaceae</taxon>
        <taxon>Morella</taxon>
    </lineage>
</organism>
<keyword evidence="3" id="KW-1185">Reference proteome</keyword>
<evidence type="ECO:0000313" key="2">
    <source>
        <dbReference type="EMBL" id="KAB1211436.1"/>
    </source>
</evidence>
<accession>A0A6A1VGW7</accession>
<feature type="transmembrane region" description="Helical" evidence="1">
    <location>
        <begin position="12"/>
        <end position="32"/>
    </location>
</feature>
<keyword evidence="1" id="KW-0812">Transmembrane</keyword>
<keyword evidence="1" id="KW-0472">Membrane</keyword>
<dbReference type="AlphaFoldDB" id="A0A6A1VGW7"/>
<sequence>MGRWMKPEVVPLLIPMVVVAGLCSFSLGRNLLSNPNVRVSKARRLNAVDDHAEEGERYADHAFRKFLRTRPPEIFPAINRFFSEDK</sequence>
<reference evidence="2 3" key="1">
    <citation type="journal article" date="2019" name="Plant Biotechnol. J.">
        <title>The red bayberry genome and genetic basis of sex determination.</title>
        <authorList>
            <person name="Jia H.M."/>
            <person name="Jia H.J."/>
            <person name="Cai Q.L."/>
            <person name="Wang Y."/>
            <person name="Zhao H.B."/>
            <person name="Yang W.F."/>
            <person name="Wang G.Y."/>
            <person name="Li Y.H."/>
            <person name="Zhan D.L."/>
            <person name="Shen Y.T."/>
            <person name="Niu Q.F."/>
            <person name="Chang L."/>
            <person name="Qiu J."/>
            <person name="Zhao L."/>
            <person name="Xie H.B."/>
            <person name="Fu W.Y."/>
            <person name="Jin J."/>
            <person name="Li X.W."/>
            <person name="Jiao Y."/>
            <person name="Zhou C.C."/>
            <person name="Tu T."/>
            <person name="Chai C.Y."/>
            <person name="Gao J.L."/>
            <person name="Fan L.J."/>
            <person name="van de Weg E."/>
            <person name="Wang J.Y."/>
            <person name="Gao Z.S."/>
        </authorList>
    </citation>
    <scope>NUCLEOTIDE SEQUENCE [LARGE SCALE GENOMIC DNA]</scope>
    <source>
        <tissue evidence="2">Leaves</tissue>
    </source>
</reference>
<dbReference type="OrthoDB" id="202195at2759"/>
<dbReference type="PANTHER" id="PTHR33417">
    <property type="entry name" value="G-BOX BINDING PROTEIN"/>
    <property type="match status" value="1"/>
</dbReference>
<gene>
    <name evidence="2" type="ORF">CJ030_MR6G021374</name>
</gene>
<evidence type="ECO:0008006" key="4">
    <source>
        <dbReference type="Google" id="ProtNLM"/>
    </source>
</evidence>
<name>A0A6A1VGW7_9ROSI</name>
<dbReference type="Proteomes" id="UP000516437">
    <property type="component" value="Chromosome 6"/>
</dbReference>
<protein>
    <recommendedName>
        <fullName evidence="4">NADH-ubiquinone reductase complex 1 MLRQ subunit</fullName>
    </recommendedName>
</protein>
<comment type="caution">
    <text evidence="2">The sequence shown here is derived from an EMBL/GenBank/DDBJ whole genome shotgun (WGS) entry which is preliminary data.</text>
</comment>